<dbReference type="KEGG" id="mgin:FRZ54_01225"/>
<dbReference type="SUPFAM" id="SSF56935">
    <property type="entry name" value="Porins"/>
    <property type="match status" value="1"/>
</dbReference>
<sequence length="561" mass="63772">MSWWQYLLLVNLYLVLFYGFYVLLLRRETFFNLNRAYLVTSALLSFFIPLIHYDWISKLFITQKVQHTISVYAKPIAVYSFKPIEQHDLTIGHILLYIYAAGAIILTLRLVSQLASLKRLINHPESNSAFSFFKRISLGNNLENNEVIAEHEKAHASQWHSADIMLVETIAIINWFNPIVYFYRLGIKHIHEYIADRQALRNGTSKSEYALLLLSQTLKTPAHQLVNPFYNHSLLRKRIEMLQKSRSKYMALLKYGLSAPLFMLMLILSSAAVIKNHTVRLFNTRAEEVMMSPAAPSVELKTPDLVENTTVKTAAAPEANSKHISYLKASGIEDIKSDPVFVTFENQPHFKGGMTEFYKFLANNLRYPNWMMRNNIQGKVFITMTVEKDGSLSDIKSVRDIGFGSAEEAIRVLKLSPKWVPGYQNGQPVRVRYTLPISFNLVKEKNSFDTVSKVTYNLSSNDDAAPQSAGTSEVTPDTARKYNLVIADNFDFQSPSVLFVLDGKAIPGMTNLNPNDIHSVKVIRHPAKDNVYYILYGAKALNGVVVIESKQAWEKQQAADN</sequence>
<dbReference type="OrthoDB" id="649093at2"/>
<dbReference type="InterPro" id="IPR037682">
    <property type="entry name" value="TonB_C"/>
</dbReference>
<dbReference type="GO" id="GO:0031992">
    <property type="term" value="F:energy transducer activity"/>
    <property type="evidence" value="ECO:0007669"/>
    <property type="project" value="TreeGrafter"/>
</dbReference>
<feature type="transmembrane region" description="Helical" evidence="1">
    <location>
        <begin position="36"/>
        <end position="56"/>
    </location>
</feature>
<evidence type="ECO:0000313" key="4">
    <source>
        <dbReference type="Proteomes" id="UP000321479"/>
    </source>
</evidence>
<dbReference type="Proteomes" id="UP000321479">
    <property type="component" value="Chromosome"/>
</dbReference>
<proteinExistence type="predicted"/>
<keyword evidence="4" id="KW-1185">Reference proteome</keyword>
<keyword evidence="1" id="KW-0472">Membrane</keyword>
<dbReference type="PANTHER" id="PTHR33446">
    <property type="entry name" value="PROTEIN TONB-RELATED"/>
    <property type="match status" value="1"/>
</dbReference>
<dbReference type="Gene3D" id="2.170.130.10">
    <property type="entry name" value="TonB-dependent receptor, plug domain"/>
    <property type="match status" value="1"/>
</dbReference>
<dbReference type="Pfam" id="PF05569">
    <property type="entry name" value="Peptidase_M56"/>
    <property type="match status" value="1"/>
</dbReference>
<dbReference type="AlphaFoldDB" id="A0A5B8UQA9"/>
<dbReference type="PANTHER" id="PTHR33446:SF2">
    <property type="entry name" value="PROTEIN TONB"/>
    <property type="match status" value="1"/>
</dbReference>
<keyword evidence="1" id="KW-0812">Transmembrane</keyword>
<dbReference type="Gene3D" id="3.30.1150.10">
    <property type="match status" value="1"/>
</dbReference>
<dbReference type="Pfam" id="PF03544">
    <property type="entry name" value="TonB_C"/>
    <property type="match status" value="1"/>
</dbReference>
<dbReference type="InterPro" id="IPR051045">
    <property type="entry name" value="TonB-dependent_transducer"/>
</dbReference>
<gene>
    <name evidence="3" type="ORF">FRZ54_01225</name>
</gene>
<evidence type="ECO:0000256" key="1">
    <source>
        <dbReference type="SAM" id="Phobius"/>
    </source>
</evidence>
<evidence type="ECO:0000313" key="3">
    <source>
        <dbReference type="EMBL" id="QEC61257.1"/>
    </source>
</evidence>
<dbReference type="InterPro" id="IPR008756">
    <property type="entry name" value="Peptidase_M56"/>
</dbReference>
<feature type="transmembrane region" description="Helical" evidence="1">
    <location>
        <begin position="252"/>
        <end position="274"/>
    </location>
</feature>
<dbReference type="SUPFAM" id="SSF74653">
    <property type="entry name" value="TolA/TonB C-terminal domain"/>
    <property type="match status" value="1"/>
</dbReference>
<dbReference type="InterPro" id="IPR037066">
    <property type="entry name" value="Plug_dom_sf"/>
</dbReference>
<dbReference type="GO" id="GO:0098797">
    <property type="term" value="C:plasma membrane protein complex"/>
    <property type="evidence" value="ECO:0007669"/>
    <property type="project" value="TreeGrafter"/>
</dbReference>
<accession>A0A5B8UQA9</accession>
<dbReference type="GO" id="GO:0055085">
    <property type="term" value="P:transmembrane transport"/>
    <property type="evidence" value="ECO:0007669"/>
    <property type="project" value="InterPro"/>
</dbReference>
<dbReference type="EMBL" id="CP042436">
    <property type="protein sequence ID" value="QEC61257.1"/>
    <property type="molecule type" value="Genomic_DNA"/>
</dbReference>
<protein>
    <recommendedName>
        <fullName evidence="2">TonB C-terminal domain-containing protein</fullName>
    </recommendedName>
</protein>
<dbReference type="PROSITE" id="PS52015">
    <property type="entry name" value="TONB_CTD"/>
    <property type="match status" value="1"/>
</dbReference>
<dbReference type="RefSeq" id="WP_147029835.1">
    <property type="nucleotide sequence ID" value="NZ_CP042436.1"/>
</dbReference>
<keyword evidence="1" id="KW-1133">Transmembrane helix</keyword>
<feature type="transmembrane region" description="Helical" evidence="1">
    <location>
        <begin position="91"/>
        <end position="111"/>
    </location>
</feature>
<feature type="transmembrane region" description="Helical" evidence="1">
    <location>
        <begin position="6"/>
        <end position="24"/>
    </location>
</feature>
<organism evidence="3 4">
    <name type="scientific">Mucilaginibacter ginsenosidivorans</name>
    <dbReference type="NCBI Taxonomy" id="398053"/>
    <lineage>
        <taxon>Bacteria</taxon>
        <taxon>Pseudomonadati</taxon>
        <taxon>Bacteroidota</taxon>
        <taxon>Sphingobacteriia</taxon>
        <taxon>Sphingobacteriales</taxon>
        <taxon>Sphingobacteriaceae</taxon>
        <taxon>Mucilaginibacter</taxon>
    </lineage>
</organism>
<reference evidence="3 4" key="1">
    <citation type="journal article" date="2017" name="Curr. Microbiol.">
        <title>Mucilaginibacter ginsenosidivorans sp. nov., Isolated from Soil of Ginseng Field.</title>
        <authorList>
            <person name="Kim M.M."/>
            <person name="Siddiqi M.Z."/>
            <person name="Im W.T."/>
        </authorList>
    </citation>
    <scope>NUCLEOTIDE SEQUENCE [LARGE SCALE GENOMIC DNA]</scope>
    <source>
        <strain evidence="3 4">Gsoil 3017</strain>
    </source>
</reference>
<feature type="domain" description="TonB C-terminal" evidence="2">
    <location>
        <begin position="352"/>
        <end position="448"/>
    </location>
</feature>
<evidence type="ECO:0000259" key="2">
    <source>
        <dbReference type="PROSITE" id="PS52015"/>
    </source>
</evidence>
<name>A0A5B8UQA9_9SPHI</name>